<reference evidence="1 2" key="1">
    <citation type="submission" date="2019-02" db="EMBL/GenBank/DDBJ databases">
        <title>Deep-cultivation of Planctomycetes and their phenomic and genomic characterization uncovers novel biology.</title>
        <authorList>
            <person name="Wiegand S."/>
            <person name="Jogler M."/>
            <person name="Boedeker C."/>
            <person name="Pinto D."/>
            <person name="Vollmers J."/>
            <person name="Rivas-Marin E."/>
            <person name="Kohn T."/>
            <person name="Peeters S.H."/>
            <person name="Heuer A."/>
            <person name="Rast P."/>
            <person name="Oberbeckmann S."/>
            <person name="Bunk B."/>
            <person name="Jeske O."/>
            <person name="Meyerdierks A."/>
            <person name="Storesund J.E."/>
            <person name="Kallscheuer N."/>
            <person name="Luecker S."/>
            <person name="Lage O.M."/>
            <person name="Pohl T."/>
            <person name="Merkel B.J."/>
            <person name="Hornburger P."/>
            <person name="Mueller R.-W."/>
            <person name="Bruemmer F."/>
            <person name="Labrenz M."/>
            <person name="Spormann A.M."/>
            <person name="Op den Camp H."/>
            <person name="Overmann J."/>
            <person name="Amann R."/>
            <person name="Jetten M.S.M."/>
            <person name="Mascher T."/>
            <person name="Medema M.H."/>
            <person name="Devos D.P."/>
            <person name="Kaster A.-K."/>
            <person name="Ovreas L."/>
            <person name="Rohde M."/>
            <person name="Galperin M.Y."/>
            <person name="Jogler C."/>
        </authorList>
    </citation>
    <scope>NUCLEOTIDE SEQUENCE [LARGE SCALE GENOMIC DNA]</scope>
    <source>
        <strain evidence="1 2">ETA_A8</strain>
    </source>
</reference>
<dbReference type="InterPro" id="IPR013406">
    <property type="entry name" value="CHP02574_addiction_mod"/>
</dbReference>
<sequence length="86" mass="10048">MSVGIPTTSITDEWRVRLNSMTVAEKLEAMEIIWHALAKNAEDIPSPDWHYELARERRKSLDEGRTQAKDWEVAKSDILNRINERQ</sequence>
<accession>A0A517YLV7</accession>
<name>A0A517YLV7_9BACT</name>
<proteinExistence type="predicted"/>
<dbReference type="EMBL" id="CP036274">
    <property type="protein sequence ID" value="QDU31194.1"/>
    <property type="molecule type" value="Genomic_DNA"/>
</dbReference>
<protein>
    <submittedName>
        <fullName evidence="1">Addiction module component</fullName>
    </submittedName>
</protein>
<dbReference type="Proteomes" id="UP000315017">
    <property type="component" value="Chromosome"/>
</dbReference>
<dbReference type="KEGG" id="aagg:ETAA8_63470"/>
<gene>
    <name evidence="1" type="ORF">ETAA8_63470</name>
</gene>
<organism evidence="1 2">
    <name type="scientific">Anatilimnocola aggregata</name>
    <dbReference type="NCBI Taxonomy" id="2528021"/>
    <lineage>
        <taxon>Bacteria</taxon>
        <taxon>Pseudomonadati</taxon>
        <taxon>Planctomycetota</taxon>
        <taxon>Planctomycetia</taxon>
        <taxon>Pirellulales</taxon>
        <taxon>Pirellulaceae</taxon>
        <taxon>Anatilimnocola</taxon>
    </lineage>
</organism>
<evidence type="ECO:0000313" key="2">
    <source>
        <dbReference type="Proteomes" id="UP000315017"/>
    </source>
</evidence>
<keyword evidence="2" id="KW-1185">Reference proteome</keyword>
<evidence type="ECO:0000313" key="1">
    <source>
        <dbReference type="EMBL" id="QDU31194.1"/>
    </source>
</evidence>
<dbReference type="AlphaFoldDB" id="A0A517YLV7"/>
<dbReference type="Pfam" id="PF09720">
    <property type="entry name" value="Unstab_antitox"/>
    <property type="match status" value="1"/>
</dbReference>
<dbReference type="RefSeq" id="WP_202921359.1">
    <property type="nucleotide sequence ID" value="NZ_CP036274.1"/>
</dbReference>